<reference evidence="8 9" key="1">
    <citation type="submission" date="2023-07" db="EMBL/GenBank/DDBJ databases">
        <title>Sorghum-associated microbial communities from plants grown in Nebraska, USA.</title>
        <authorList>
            <person name="Schachtman D."/>
        </authorList>
    </citation>
    <scope>NUCLEOTIDE SEQUENCE [LARGE SCALE GENOMIC DNA]</scope>
    <source>
        <strain evidence="8 9">4138</strain>
    </source>
</reference>
<dbReference type="InterPro" id="IPR050088">
    <property type="entry name" value="IspD/TarI_cytidylyltransf_bact"/>
</dbReference>
<comment type="pathway">
    <text evidence="2 7">Isoprenoid biosynthesis; isopentenyl diphosphate biosynthesis via DXP pathway; isopentenyl diphosphate from 1-deoxy-D-xylulose 5-phosphate: step 2/6.</text>
</comment>
<dbReference type="InterPro" id="IPR029044">
    <property type="entry name" value="Nucleotide-diphossugar_trans"/>
</dbReference>
<dbReference type="PROSITE" id="PS01295">
    <property type="entry name" value="ISPD"/>
    <property type="match status" value="1"/>
</dbReference>
<accession>A0ABU1VY41</accession>
<evidence type="ECO:0000256" key="1">
    <source>
        <dbReference type="ARBA" id="ARBA00001282"/>
    </source>
</evidence>
<comment type="function">
    <text evidence="7">Catalyzes the formation of 4-diphosphocytidyl-2-C-methyl-D-erythritol from CTP and 2-C-methyl-D-erythritol 4-phosphate (MEP).</text>
</comment>
<evidence type="ECO:0000256" key="5">
    <source>
        <dbReference type="ARBA" id="ARBA00022695"/>
    </source>
</evidence>
<dbReference type="RefSeq" id="WP_310276316.1">
    <property type="nucleotide sequence ID" value="NZ_JAVDWR010000003.1"/>
</dbReference>
<feature type="site" description="Transition state stabilizer" evidence="7">
    <location>
        <position position="19"/>
    </location>
</feature>
<keyword evidence="5 7" id="KW-0548">Nucleotidyltransferase</keyword>
<proteinExistence type="inferred from homology"/>
<evidence type="ECO:0000256" key="6">
    <source>
        <dbReference type="ARBA" id="ARBA00023229"/>
    </source>
</evidence>
<comment type="similarity">
    <text evidence="3 7">Belongs to the IspD/TarI cytidylyltransferase family. IspD subfamily.</text>
</comment>
<comment type="catalytic activity">
    <reaction evidence="1 7">
        <text>2-C-methyl-D-erythritol 4-phosphate + CTP + H(+) = 4-CDP-2-C-methyl-D-erythritol + diphosphate</text>
        <dbReference type="Rhea" id="RHEA:13429"/>
        <dbReference type="ChEBI" id="CHEBI:15378"/>
        <dbReference type="ChEBI" id="CHEBI:33019"/>
        <dbReference type="ChEBI" id="CHEBI:37563"/>
        <dbReference type="ChEBI" id="CHEBI:57823"/>
        <dbReference type="ChEBI" id="CHEBI:58262"/>
        <dbReference type="EC" id="2.7.7.60"/>
    </reaction>
</comment>
<dbReference type="NCBIfam" id="TIGR00453">
    <property type="entry name" value="ispD"/>
    <property type="match status" value="1"/>
</dbReference>
<dbReference type="PANTHER" id="PTHR32125">
    <property type="entry name" value="2-C-METHYL-D-ERYTHRITOL 4-PHOSPHATE CYTIDYLYLTRANSFERASE, CHLOROPLASTIC"/>
    <property type="match status" value="1"/>
</dbReference>
<dbReference type="GO" id="GO:0050518">
    <property type="term" value="F:2-C-methyl-D-erythritol 4-phosphate cytidylyltransferase activity"/>
    <property type="evidence" value="ECO:0007669"/>
    <property type="project" value="UniProtKB-EC"/>
</dbReference>
<evidence type="ECO:0000256" key="4">
    <source>
        <dbReference type="ARBA" id="ARBA00022679"/>
    </source>
</evidence>
<evidence type="ECO:0000256" key="7">
    <source>
        <dbReference type="HAMAP-Rule" id="MF_00108"/>
    </source>
</evidence>
<keyword evidence="4 7" id="KW-0808">Transferase</keyword>
<evidence type="ECO:0000313" key="8">
    <source>
        <dbReference type="EMBL" id="MDR7120635.1"/>
    </source>
</evidence>
<feature type="site" description="Positions MEP for the nucleophilic attack" evidence="7">
    <location>
        <position position="215"/>
    </location>
</feature>
<dbReference type="CDD" id="cd02516">
    <property type="entry name" value="CDP-ME_synthetase"/>
    <property type="match status" value="1"/>
</dbReference>
<comment type="caution">
    <text evidence="8">The sequence shown here is derived from an EMBL/GenBank/DDBJ whole genome shotgun (WGS) entry which is preliminary data.</text>
</comment>
<name>A0ABU1VY41_9GAMM</name>
<dbReference type="EC" id="2.7.7.60" evidence="7"/>
<evidence type="ECO:0000256" key="2">
    <source>
        <dbReference type="ARBA" id="ARBA00004787"/>
    </source>
</evidence>
<dbReference type="InterPro" id="IPR034683">
    <property type="entry name" value="IspD/TarI"/>
</dbReference>
<dbReference type="PANTHER" id="PTHR32125:SF4">
    <property type="entry name" value="2-C-METHYL-D-ERYTHRITOL 4-PHOSPHATE CYTIDYLYLTRANSFERASE, CHLOROPLASTIC"/>
    <property type="match status" value="1"/>
</dbReference>
<protein>
    <recommendedName>
        <fullName evidence="7">2-C-methyl-D-erythritol 4-phosphate cytidylyltransferase</fullName>
        <ecNumber evidence="7">2.7.7.60</ecNumber>
    </recommendedName>
    <alternativeName>
        <fullName evidence="7">4-diphosphocytidyl-2C-methyl-D-erythritol synthase</fullName>
    </alternativeName>
    <alternativeName>
        <fullName evidence="7">MEP cytidylyltransferase</fullName>
        <shortName evidence="7">MCT</shortName>
    </alternativeName>
</protein>
<keyword evidence="6 7" id="KW-0414">Isoprene biosynthesis</keyword>
<dbReference type="EMBL" id="JAVDWR010000003">
    <property type="protein sequence ID" value="MDR7120635.1"/>
    <property type="molecule type" value="Genomic_DNA"/>
</dbReference>
<keyword evidence="9" id="KW-1185">Reference proteome</keyword>
<feature type="site" description="Transition state stabilizer" evidence="7">
    <location>
        <position position="26"/>
    </location>
</feature>
<dbReference type="HAMAP" id="MF_00108">
    <property type="entry name" value="IspD"/>
    <property type="match status" value="1"/>
</dbReference>
<dbReference type="SUPFAM" id="SSF53448">
    <property type="entry name" value="Nucleotide-diphospho-sugar transferases"/>
    <property type="match status" value="1"/>
</dbReference>
<sequence length="233" mass="25202">MTAVPAIATVIPAAGVGKRMKADKPKQYLPLCGLTVLEQTLHRLKQVPALQQFFLALSPDDPYFPELSVAADPQIQRVEGGAERANSVLNALLQIDAKAYPWVLVHDAARPVVRVSDIELLIDSCIEAGQGGILATPVRDTMKRASDTAEQTVEHTVDRTGLWHAYTPQLFPTALLRDALQQALAQAVAITDEASAMEWAGLPVLLVQGHADNIKITQAEDLALAAFYLEHSV</sequence>
<dbReference type="Pfam" id="PF01128">
    <property type="entry name" value="IspD"/>
    <property type="match status" value="1"/>
</dbReference>
<dbReference type="InterPro" id="IPR001228">
    <property type="entry name" value="IspD"/>
</dbReference>
<evidence type="ECO:0000313" key="9">
    <source>
        <dbReference type="Proteomes" id="UP001257909"/>
    </source>
</evidence>
<organism evidence="8 9">
    <name type="scientific">Rheinheimera soli</name>
    <dbReference type="NCBI Taxonomy" id="443616"/>
    <lineage>
        <taxon>Bacteria</taxon>
        <taxon>Pseudomonadati</taxon>
        <taxon>Pseudomonadota</taxon>
        <taxon>Gammaproteobacteria</taxon>
        <taxon>Chromatiales</taxon>
        <taxon>Chromatiaceae</taxon>
        <taxon>Rheinheimera</taxon>
    </lineage>
</organism>
<dbReference type="Proteomes" id="UP001257909">
    <property type="component" value="Unassembled WGS sequence"/>
</dbReference>
<gene>
    <name evidence="7" type="primary">ispD</name>
    <name evidence="8" type="ORF">J2W69_001569</name>
</gene>
<feature type="site" description="Positions MEP for the nucleophilic attack" evidence="7">
    <location>
        <position position="159"/>
    </location>
</feature>
<dbReference type="Gene3D" id="3.90.550.10">
    <property type="entry name" value="Spore Coat Polysaccharide Biosynthesis Protein SpsA, Chain A"/>
    <property type="match status" value="1"/>
</dbReference>
<dbReference type="InterPro" id="IPR018294">
    <property type="entry name" value="ISPD_synthase_CS"/>
</dbReference>
<evidence type="ECO:0000256" key="3">
    <source>
        <dbReference type="ARBA" id="ARBA00009789"/>
    </source>
</evidence>